<organism evidence="3 4">
    <name type="scientific">Halalkalibacter wakoensis JCM 9140</name>
    <dbReference type="NCBI Taxonomy" id="1236970"/>
    <lineage>
        <taxon>Bacteria</taxon>
        <taxon>Bacillati</taxon>
        <taxon>Bacillota</taxon>
        <taxon>Bacilli</taxon>
        <taxon>Bacillales</taxon>
        <taxon>Bacillaceae</taxon>
        <taxon>Halalkalibacter</taxon>
    </lineage>
</organism>
<dbReference type="OrthoDB" id="9780518at2"/>
<dbReference type="InterPro" id="IPR011251">
    <property type="entry name" value="Luciferase-like_dom"/>
</dbReference>
<protein>
    <submittedName>
        <fullName evidence="3">Luciferase-like monooxygenase</fullName>
    </submittedName>
</protein>
<dbReference type="PANTHER" id="PTHR30137:SF19">
    <property type="entry name" value="LUCIFERASE-LIKE MONOOXYGENASE"/>
    <property type="match status" value="1"/>
</dbReference>
<gene>
    <name evidence="3" type="ORF">JCM9140_234</name>
</gene>
<evidence type="ECO:0000259" key="2">
    <source>
        <dbReference type="Pfam" id="PF00296"/>
    </source>
</evidence>
<dbReference type="AlphaFoldDB" id="W4PXA0"/>
<evidence type="ECO:0000256" key="1">
    <source>
        <dbReference type="ARBA" id="ARBA00007789"/>
    </source>
</evidence>
<dbReference type="Pfam" id="PF00296">
    <property type="entry name" value="Bac_luciferase"/>
    <property type="match status" value="1"/>
</dbReference>
<dbReference type="GO" id="GO:0016705">
    <property type="term" value="F:oxidoreductase activity, acting on paired donors, with incorporation or reduction of molecular oxygen"/>
    <property type="evidence" value="ECO:0007669"/>
    <property type="project" value="InterPro"/>
</dbReference>
<dbReference type="RefSeq" id="WP_034741087.1">
    <property type="nucleotide sequence ID" value="NZ_BAUT01000001.1"/>
</dbReference>
<feature type="domain" description="Luciferase-like" evidence="2">
    <location>
        <begin position="1"/>
        <end position="296"/>
    </location>
</feature>
<evidence type="ECO:0000313" key="4">
    <source>
        <dbReference type="Proteomes" id="UP000018890"/>
    </source>
</evidence>
<dbReference type="PANTHER" id="PTHR30137">
    <property type="entry name" value="LUCIFERASE-LIKE MONOOXYGENASE"/>
    <property type="match status" value="1"/>
</dbReference>
<comment type="similarity">
    <text evidence="1">To bacterial alkanal monooxygenase alpha and beta chains.</text>
</comment>
<dbReference type="GO" id="GO:0004497">
    <property type="term" value="F:monooxygenase activity"/>
    <property type="evidence" value="ECO:0007669"/>
    <property type="project" value="UniProtKB-KW"/>
</dbReference>
<dbReference type="FunFam" id="3.20.20.30:FF:000002">
    <property type="entry name" value="LLM class flavin-dependent oxidoreductase"/>
    <property type="match status" value="1"/>
</dbReference>
<evidence type="ECO:0000313" key="3">
    <source>
        <dbReference type="EMBL" id="GAE24320.1"/>
    </source>
</evidence>
<dbReference type="EMBL" id="BAUT01000001">
    <property type="protein sequence ID" value="GAE24320.1"/>
    <property type="molecule type" value="Genomic_DNA"/>
</dbReference>
<keyword evidence="3" id="KW-0560">Oxidoreductase</keyword>
<proteinExistence type="predicted"/>
<accession>W4PXA0</accession>
<dbReference type="NCBIfam" id="TIGR03558">
    <property type="entry name" value="oxido_grp_1"/>
    <property type="match status" value="1"/>
</dbReference>
<reference evidence="3" key="1">
    <citation type="journal article" date="2014" name="Genome Announc.">
        <title>Draft Genome Sequences of Three Alkaliphilic Bacillus Strains, Bacillus wakoensis JCM 9140T, Bacillus akibai JCM 9157T, and Bacillus hemicellulosilyticus JCM 9152T.</title>
        <authorList>
            <person name="Yuki M."/>
            <person name="Oshima K."/>
            <person name="Suda W."/>
            <person name="Oshida Y."/>
            <person name="Kitamura K."/>
            <person name="Iida T."/>
            <person name="Hattori M."/>
            <person name="Ohkuma M."/>
        </authorList>
    </citation>
    <scope>NUCLEOTIDE SEQUENCE [LARGE SCALE GENOMIC DNA]</scope>
    <source>
        <strain evidence="3">JCM 9140</strain>
    </source>
</reference>
<dbReference type="InterPro" id="IPR036661">
    <property type="entry name" value="Luciferase-like_sf"/>
</dbReference>
<sequence length="331" mass="36862">MKLSILDQSPVAQGANARTAIEQTVQLAVQAEQLGYHRFWVSEHHDAKRVAGSTPEVLLAHIGAKTNTIRIGSGGVMLPHYSSYKVAENFKMLEALYPNRMDLGVGRAAGGNPIATMALQQNSGSREYDRYPEQVFDLQSYFTNLPESHPYYGITATPEIETLPELWLLGSSGGSAHIAAERGTAFTFAHFINGNGGEDVVKAYRNQFKRSAFYENPVASVAIHLICAPTDEEANERALSLDLSLLMLQKGNRSLEIQSIDEAKQYPYTANDLALINENRKRMIVGSPERVKEQLTLLANRYEVEEVMVITITHEFNHRIESFELLASMFQ</sequence>
<dbReference type="Proteomes" id="UP000018890">
    <property type="component" value="Unassembled WGS sequence"/>
</dbReference>
<keyword evidence="3" id="KW-0503">Monooxygenase</keyword>
<dbReference type="SUPFAM" id="SSF51679">
    <property type="entry name" value="Bacterial luciferase-like"/>
    <property type="match status" value="1"/>
</dbReference>
<dbReference type="GO" id="GO:0005829">
    <property type="term" value="C:cytosol"/>
    <property type="evidence" value="ECO:0007669"/>
    <property type="project" value="TreeGrafter"/>
</dbReference>
<name>W4PXA0_9BACI</name>
<dbReference type="Gene3D" id="3.20.20.30">
    <property type="entry name" value="Luciferase-like domain"/>
    <property type="match status" value="1"/>
</dbReference>
<comment type="caution">
    <text evidence="3">The sequence shown here is derived from an EMBL/GenBank/DDBJ whole genome shotgun (WGS) entry which is preliminary data.</text>
</comment>
<dbReference type="InterPro" id="IPR050766">
    <property type="entry name" value="Bact_Lucif_Oxidored"/>
</dbReference>
<dbReference type="STRING" id="1236970.JCM9140_234"/>
<keyword evidence="4" id="KW-1185">Reference proteome</keyword>
<dbReference type="CDD" id="cd00347">
    <property type="entry name" value="Flavin_utilizing_monoxygenases"/>
    <property type="match status" value="2"/>
</dbReference>
<dbReference type="InterPro" id="IPR019949">
    <property type="entry name" value="CmoO-like"/>
</dbReference>